<dbReference type="SUPFAM" id="SSF51283">
    <property type="entry name" value="dUTPase-like"/>
    <property type="match status" value="1"/>
</dbReference>
<dbReference type="GO" id="GO:0046081">
    <property type="term" value="P:dUTP catabolic process"/>
    <property type="evidence" value="ECO:0007669"/>
    <property type="project" value="InterPro"/>
</dbReference>
<dbReference type="Gene3D" id="2.70.40.10">
    <property type="match status" value="1"/>
</dbReference>
<comment type="function">
    <text evidence="7">This enzyme is involved in nucleotide metabolism: it produces dUMP, the immediate precursor of thymidine nucleotides and it decreases the intracellular concentration of dUTP so that uracil cannot be incorporated into DNA.</text>
</comment>
<reference evidence="9" key="1">
    <citation type="journal article" date="2014" name="Int. J. Syst. Evol. Microbiol.">
        <title>Complete genome sequence of Corynebacterium casei LMG S-19264T (=DSM 44701T), isolated from a smear-ripened cheese.</title>
        <authorList>
            <consortium name="US DOE Joint Genome Institute (JGI-PGF)"/>
            <person name="Walter F."/>
            <person name="Albersmeier A."/>
            <person name="Kalinowski J."/>
            <person name="Ruckert C."/>
        </authorList>
    </citation>
    <scope>NUCLEOTIDE SEQUENCE</scope>
    <source>
        <strain evidence="9">CGMCC 1.12214</strain>
    </source>
</reference>
<feature type="domain" description="dUTPase-like" evidence="8">
    <location>
        <begin position="23"/>
        <end position="155"/>
    </location>
</feature>
<dbReference type="GO" id="GO:0000287">
    <property type="term" value="F:magnesium ion binding"/>
    <property type="evidence" value="ECO:0007669"/>
    <property type="project" value="UniProtKB-UniRule"/>
</dbReference>
<comment type="similarity">
    <text evidence="1 7">Belongs to the dUTPase family.</text>
</comment>
<dbReference type="GO" id="GO:0004170">
    <property type="term" value="F:dUTP diphosphatase activity"/>
    <property type="evidence" value="ECO:0007669"/>
    <property type="project" value="UniProtKB-UniRule"/>
</dbReference>
<evidence type="ECO:0000256" key="7">
    <source>
        <dbReference type="HAMAP-Rule" id="MF_00116"/>
    </source>
</evidence>
<dbReference type="EC" id="3.6.1.23" evidence="7"/>
<keyword evidence="3 7" id="KW-0378">Hydrolase</keyword>
<evidence type="ECO:0000256" key="3">
    <source>
        <dbReference type="ARBA" id="ARBA00022801"/>
    </source>
</evidence>
<keyword evidence="2 7" id="KW-0479">Metal-binding</keyword>
<dbReference type="HAMAP" id="MF_00116">
    <property type="entry name" value="dUTPase_bact"/>
    <property type="match status" value="1"/>
</dbReference>
<dbReference type="InterPro" id="IPR033704">
    <property type="entry name" value="dUTPase_trimeric"/>
</dbReference>
<dbReference type="InterPro" id="IPR008181">
    <property type="entry name" value="dUTPase"/>
</dbReference>
<evidence type="ECO:0000256" key="2">
    <source>
        <dbReference type="ARBA" id="ARBA00022723"/>
    </source>
</evidence>
<evidence type="ECO:0000256" key="5">
    <source>
        <dbReference type="ARBA" id="ARBA00023080"/>
    </source>
</evidence>
<dbReference type="InterPro" id="IPR036157">
    <property type="entry name" value="dUTPase-like_sf"/>
</dbReference>
<dbReference type="GO" id="GO:0006226">
    <property type="term" value="P:dUMP biosynthetic process"/>
    <property type="evidence" value="ECO:0007669"/>
    <property type="project" value="UniProtKB-UniRule"/>
</dbReference>
<dbReference type="Pfam" id="PF00692">
    <property type="entry name" value="dUTPase"/>
    <property type="match status" value="1"/>
</dbReference>
<accession>A0A917I434</accession>
<keyword evidence="5 7" id="KW-0546">Nucleotide metabolism</keyword>
<sequence>MGLTPMQDLTVGVIRLPHARDLPLPRYETIHSAGMDLLAAIGENEKITLQNGERALVATGLKLHLPDSYEAQVRPRSGLALKHGVTVLNAPGTIDADYRGEVAVVLINHGATPFEITRGMRIAQLVVAPVTRVRLEERDTLSETERGAGGFGSTGV</sequence>
<gene>
    <name evidence="7 9" type="primary">dut</name>
    <name evidence="9" type="ORF">GCM10007036_00590</name>
</gene>
<dbReference type="NCBIfam" id="NF001862">
    <property type="entry name" value="PRK00601.1"/>
    <property type="match status" value="1"/>
</dbReference>
<dbReference type="RefSeq" id="WP_188515748.1">
    <property type="nucleotide sequence ID" value="NZ_BMES01000001.1"/>
</dbReference>
<dbReference type="NCBIfam" id="TIGR00576">
    <property type="entry name" value="dut"/>
    <property type="match status" value="1"/>
</dbReference>
<comment type="caution">
    <text evidence="9">The sequence shown here is derived from an EMBL/GenBank/DDBJ whole genome shotgun (WGS) entry which is preliminary data.</text>
</comment>
<comment type="cofactor">
    <cofactor evidence="7">
        <name>Mg(2+)</name>
        <dbReference type="ChEBI" id="CHEBI:18420"/>
    </cofactor>
</comment>
<comment type="caution">
    <text evidence="7">Lacks conserved residue(s) required for the propagation of feature annotation.</text>
</comment>
<dbReference type="EMBL" id="BMES01000001">
    <property type="protein sequence ID" value="GGH06286.1"/>
    <property type="molecule type" value="Genomic_DNA"/>
</dbReference>
<feature type="binding site" evidence="7">
    <location>
        <begin position="93"/>
        <end position="95"/>
    </location>
    <ligand>
        <name>substrate</name>
    </ligand>
</feature>
<evidence type="ECO:0000259" key="8">
    <source>
        <dbReference type="Pfam" id="PF00692"/>
    </source>
</evidence>
<feature type="binding site" evidence="7">
    <location>
        <begin position="76"/>
        <end position="78"/>
    </location>
    <ligand>
        <name>substrate</name>
    </ligand>
</feature>
<keyword evidence="10" id="KW-1185">Reference proteome</keyword>
<feature type="binding site" evidence="7">
    <location>
        <position position="89"/>
    </location>
    <ligand>
        <name>substrate</name>
    </ligand>
</feature>
<keyword evidence="4 7" id="KW-0460">Magnesium</keyword>
<dbReference type="AlphaFoldDB" id="A0A917I434"/>
<evidence type="ECO:0000313" key="9">
    <source>
        <dbReference type="EMBL" id="GGH06286.1"/>
    </source>
</evidence>
<evidence type="ECO:0000256" key="6">
    <source>
        <dbReference type="ARBA" id="ARBA00047686"/>
    </source>
</evidence>
<dbReference type="FunFam" id="2.70.40.10:FF:000002">
    <property type="entry name" value="dUTP diphosphatase"/>
    <property type="match status" value="1"/>
</dbReference>
<proteinExistence type="inferred from homology"/>
<evidence type="ECO:0000256" key="1">
    <source>
        <dbReference type="ARBA" id="ARBA00006581"/>
    </source>
</evidence>
<dbReference type="PANTHER" id="PTHR11241">
    <property type="entry name" value="DEOXYURIDINE 5'-TRIPHOSPHATE NUCLEOTIDOHYDROLASE"/>
    <property type="match status" value="1"/>
</dbReference>
<evidence type="ECO:0000256" key="4">
    <source>
        <dbReference type="ARBA" id="ARBA00022842"/>
    </source>
</evidence>
<dbReference type="Proteomes" id="UP000603912">
    <property type="component" value="Unassembled WGS sequence"/>
</dbReference>
<comment type="catalytic activity">
    <reaction evidence="6 7">
        <text>dUTP + H2O = dUMP + diphosphate + H(+)</text>
        <dbReference type="Rhea" id="RHEA:10248"/>
        <dbReference type="ChEBI" id="CHEBI:15377"/>
        <dbReference type="ChEBI" id="CHEBI:15378"/>
        <dbReference type="ChEBI" id="CHEBI:33019"/>
        <dbReference type="ChEBI" id="CHEBI:61555"/>
        <dbReference type="ChEBI" id="CHEBI:246422"/>
        <dbReference type="EC" id="3.6.1.23"/>
    </reaction>
</comment>
<evidence type="ECO:0000313" key="10">
    <source>
        <dbReference type="Proteomes" id="UP000603912"/>
    </source>
</evidence>
<reference evidence="9" key="2">
    <citation type="submission" date="2020-09" db="EMBL/GenBank/DDBJ databases">
        <authorList>
            <person name="Sun Q."/>
            <person name="Zhou Y."/>
        </authorList>
    </citation>
    <scope>NUCLEOTIDE SEQUENCE</scope>
    <source>
        <strain evidence="9">CGMCC 1.12214</strain>
    </source>
</reference>
<protein>
    <recommendedName>
        <fullName evidence="7">Deoxyuridine 5'-triphosphate nucleotidohydrolase</fullName>
        <shortName evidence="7">dUTPase</shortName>
        <ecNumber evidence="7">3.6.1.23</ecNumber>
    </recommendedName>
    <alternativeName>
        <fullName evidence="7">dUTP pyrophosphatase</fullName>
    </alternativeName>
</protein>
<comment type="pathway">
    <text evidence="7">Pyrimidine metabolism; dUMP biosynthesis; dUMP from dCTP (dUTP route): step 2/2.</text>
</comment>
<organism evidence="9 10">
    <name type="scientific">Alsobacter metallidurans</name>
    <dbReference type="NCBI Taxonomy" id="340221"/>
    <lineage>
        <taxon>Bacteria</taxon>
        <taxon>Pseudomonadati</taxon>
        <taxon>Pseudomonadota</taxon>
        <taxon>Alphaproteobacteria</taxon>
        <taxon>Hyphomicrobiales</taxon>
        <taxon>Alsobacteraceae</taxon>
        <taxon>Alsobacter</taxon>
    </lineage>
</organism>
<dbReference type="PANTHER" id="PTHR11241:SF0">
    <property type="entry name" value="DEOXYURIDINE 5'-TRIPHOSPHATE NUCLEOTIDOHYDROLASE"/>
    <property type="match status" value="1"/>
</dbReference>
<name>A0A917I434_9HYPH</name>
<dbReference type="InterPro" id="IPR029054">
    <property type="entry name" value="dUTPase-like"/>
</dbReference>
<dbReference type="CDD" id="cd07557">
    <property type="entry name" value="trimeric_dUTPase"/>
    <property type="match status" value="1"/>
</dbReference>